<organism evidence="10 11">
    <name type="scientific">Paenibacillus cellulosilyticus</name>
    <dbReference type="NCBI Taxonomy" id="375489"/>
    <lineage>
        <taxon>Bacteria</taxon>
        <taxon>Bacillati</taxon>
        <taxon>Bacillota</taxon>
        <taxon>Bacilli</taxon>
        <taxon>Bacillales</taxon>
        <taxon>Paenibacillaceae</taxon>
        <taxon>Paenibacillus</taxon>
    </lineage>
</organism>
<dbReference type="Proteomes" id="UP000246635">
    <property type="component" value="Unassembled WGS sequence"/>
</dbReference>
<feature type="transmembrane region" description="Helical" evidence="8">
    <location>
        <begin position="12"/>
        <end position="36"/>
    </location>
</feature>
<dbReference type="GO" id="GO:0005886">
    <property type="term" value="C:plasma membrane"/>
    <property type="evidence" value="ECO:0007669"/>
    <property type="project" value="UniProtKB-SubCell"/>
</dbReference>
<evidence type="ECO:0000256" key="7">
    <source>
        <dbReference type="SAM" id="Coils"/>
    </source>
</evidence>
<dbReference type="Pfam" id="PF06580">
    <property type="entry name" value="His_kinase"/>
    <property type="match status" value="1"/>
</dbReference>
<dbReference type="Pfam" id="PF02518">
    <property type="entry name" value="HATPase_c"/>
    <property type="match status" value="1"/>
</dbReference>
<proteinExistence type="predicted"/>
<keyword evidence="2" id="KW-1003">Cell membrane</keyword>
<keyword evidence="11" id="KW-1185">Reference proteome</keyword>
<dbReference type="InterPro" id="IPR036890">
    <property type="entry name" value="HATPase_C_sf"/>
</dbReference>
<dbReference type="Gene3D" id="6.10.340.10">
    <property type="match status" value="1"/>
</dbReference>
<dbReference type="Pfam" id="PF00672">
    <property type="entry name" value="HAMP"/>
    <property type="match status" value="1"/>
</dbReference>
<keyword evidence="8" id="KW-1133">Transmembrane helix</keyword>
<keyword evidence="5 10" id="KW-0418">Kinase</keyword>
<evidence type="ECO:0000256" key="8">
    <source>
        <dbReference type="SAM" id="Phobius"/>
    </source>
</evidence>
<evidence type="ECO:0000313" key="10">
    <source>
        <dbReference type="EMBL" id="PWW07226.1"/>
    </source>
</evidence>
<evidence type="ECO:0000256" key="2">
    <source>
        <dbReference type="ARBA" id="ARBA00022475"/>
    </source>
</evidence>
<dbReference type="EMBL" id="QGTQ01000002">
    <property type="protein sequence ID" value="PWW07226.1"/>
    <property type="molecule type" value="Genomic_DNA"/>
</dbReference>
<dbReference type="GO" id="GO:0000155">
    <property type="term" value="F:phosphorelay sensor kinase activity"/>
    <property type="evidence" value="ECO:0007669"/>
    <property type="project" value="InterPro"/>
</dbReference>
<feature type="transmembrane region" description="Helical" evidence="8">
    <location>
        <begin position="287"/>
        <end position="305"/>
    </location>
</feature>
<dbReference type="PROSITE" id="PS50885">
    <property type="entry name" value="HAMP"/>
    <property type="match status" value="1"/>
</dbReference>
<evidence type="ECO:0000256" key="4">
    <source>
        <dbReference type="ARBA" id="ARBA00022679"/>
    </source>
</evidence>
<dbReference type="SMART" id="SM00304">
    <property type="entry name" value="HAMP"/>
    <property type="match status" value="1"/>
</dbReference>
<dbReference type="Gene3D" id="3.30.565.10">
    <property type="entry name" value="Histidine kinase-like ATPase, C-terminal domain"/>
    <property type="match status" value="1"/>
</dbReference>
<dbReference type="InterPro" id="IPR010559">
    <property type="entry name" value="Sig_transdc_His_kin_internal"/>
</dbReference>
<sequence>MFKIPVNSLRHTIFVRLVFMYLIVILPIILLGVYLYNWSYKNASDEISRSTLAQLSTYLEDLNREIEWLEIQQYDLLQESELNRLAVTWELMDSVDKKKSIEYMLHRLTSIKSNSAYVKDIYVHIRTIGKTLSVGSGVMPFDQQRYDALRMMLDENDSRLKKLDDTLELSSSRFGGKKGAEPLFIVQIELDSEKLRASLKKLNVYEESGSILVAEGAGFTLYSDTKAFSRMNEYWENAKASHERSMLLDIEGERYHFDRADSTKLGLSVVSYLPEETVKRPLSKFSYWAWGFALTTGIAIIVYAFSTYRFVHRPLLLLIQGFRRMESGALDLRIDHGKKDEFGYLYNRFNNMLDKLQALIDQDFKQKMMMQRAELKQLQSQINPHFLYNSFFILNSLAQTGDTERIELFTNMLGEYFRFITRNGQDNVPLAEEIKHARTYTEIQKLRFSRRIKVQFDELPPEMEGIKVPRLIVQPIIENAYEHSLEKMTEEGFLHVTFEQCKNEARIIIEDNGGTMDEEKLGLLNARLANTDQTEEMTGMINIHRRIMLTYGEGSGLQLARTKQNGLRVTICMKFKEEMGHV</sequence>
<dbReference type="InterPro" id="IPR050640">
    <property type="entry name" value="Bact_2-comp_sensor_kinase"/>
</dbReference>
<dbReference type="SUPFAM" id="SSF55874">
    <property type="entry name" value="ATPase domain of HSP90 chaperone/DNA topoisomerase II/histidine kinase"/>
    <property type="match status" value="1"/>
</dbReference>
<dbReference type="RefSeq" id="WP_425452351.1">
    <property type="nucleotide sequence ID" value="NZ_CP054612.1"/>
</dbReference>
<name>A0A2V2Z786_9BACL</name>
<dbReference type="InterPro" id="IPR003660">
    <property type="entry name" value="HAMP_dom"/>
</dbReference>
<gene>
    <name evidence="10" type="ORF">DFQ01_102118</name>
</gene>
<keyword evidence="8" id="KW-0812">Transmembrane</keyword>
<dbReference type="SUPFAM" id="SSF158472">
    <property type="entry name" value="HAMP domain-like"/>
    <property type="match status" value="1"/>
</dbReference>
<feature type="domain" description="HAMP" evidence="9">
    <location>
        <begin position="309"/>
        <end position="361"/>
    </location>
</feature>
<dbReference type="AlphaFoldDB" id="A0A2V2Z786"/>
<evidence type="ECO:0000259" key="9">
    <source>
        <dbReference type="PROSITE" id="PS50885"/>
    </source>
</evidence>
<keyword evidence="7" id="KW-0175">Coiled coil</keyword>
<keyword evidence="3" id="KW-0597">Phosphoprotein</keyword>
<comment type="caution">
    <text evidence="10">The sequence shown here is derived from an EMBL/GenBank/DDBJ whole genome shotgun (WGS) entry which is preliminary data.</text>
</comment>
<accession>A0A2V2Z786</accession>
<keyword evidence="6 8" id="KW-0472">Membrane</keyword>
<keyword evidence="4" id="KW-0808">Transferase</keyword>
<dbReference type="PANTHER" id="PTHR34220:SF7">
    <property type="entry name" value="SENSOR HISTIDINE KINASE YPDA"/>
    <property type="match status" value="1"/>
</dbReference>
<dbReference type="InterPro" id="IPR003594">
    <property type="entry name" value="HATPase_dom"/>
</dbReference>
<evidence type="ECO:0000256" key="3">
    <source>
        <dbReference type="ARBA" id="ARBA00022553"/>
    </source>
</evidence>
<comment type="subcellular location">
    <subcellularLocation>
        <location evidence="1">Cell membrane</location>
        <topology evidence="1">Multi-pass membrane protein</topology>
    </subcellularLocation>
</comment>
<evidence type="ECO:0000313" key="11">
    <source>
        <dbReference type="Proteomes" id="UP000246635"/>
    </source>
</evidence>
<dbReference type="CDD" id="cd06225">
    <property type="entry name" value="HAMP"/>
    <property type="match status" value="1"/>
</dbReference>
<reference evidence="10 11" key="1">
    <citation type="submission" date="2018-05" db="EMBL/GenBank/DDBJ databases">
        <title>Genomic Encyclopedia of Type Strains, Phase III (KMG-III): the genomes of soil and plant-associated and newly described type strains.</title>
        <authorList>
            <person name="Whitman W."/>
        </authorList>
    </citation>
    <scope>NUCLEOTIDE SEQUENCE [LARGE SCALE GENOMIC DNA]</scope>
    <source>
        <strain evidence="10 11">CECT 5696</strain>
    </source>
</reference>
<evidence type="ECO:0000256" key="1">
    <source>
        <dbReference type="ARBA" id="ARBA00004651"/>
    </source>
</evidence>
<protein>
    <submittedName>
        <fullName evidence="10">Two-component system sensor histidine kinase YesM</fullName>
    </submittedName>
</protein>
<dbReference type="PANTHER" id="PTHR34220">
    <property type="entry name" value="SENSOR HISTIDINE KINASE YPDA"/>
    <property type="match status" value="1"/>
</dbReference>
<evidence type="ECO:0000256" key="5">
    <source>
        <dbReference type="ARBA" id="ARBA00022777"/>
    </source>
</evidence>
<evidence type="ECO:0000256" key="6">
    <source>
        <dbReference type="ARBA" id="ARBA00023136"/>
    </source>
</evidence>
<feature type="coiled-coil region" evidence="7">
    <location>
        <begin position="52"/>
        <end position="79"/>
    </location>
</feature>